<evidence type="ECO:0000313" key="4">
    <source>
        <dbReference type="Proteomes" id="UP000293550"/>
    </source>
</evidence>
<dbReference type="RefSeq" id="WP_130153346.1">
    <property type="nucleotide sequence ID" value="NZ_SCFB01000002.1"/>
</dbReference>
<keyword evidence="4" id="KW-1185">Reference proteome</keyword>
<keyword evidence="2" id="KW-1133">Transmembrane helix</keyword>
<protein>
    <submittedName>
        <fullName evidence="3">Uncharacterized protein</fullName>
    </submittedName>
</protein>
<evidence type="ECO:0000313" key="3">
    <source>
        <dbReference type="EMBL" id="RZI46875.1"/>
    </source>
</evidence>
<sequence length="286" mass="31688">MSVFVKSLALINQKKFQDPIQWHDTPWVSHEKPGWFAFAPPFQEPIERPARFGILSSRDQTEDSLFLSYPPSRPEPRPRSTHPIRRSIAKANSGERSPLSLTAYKNNWLDKELFFAMNKLSIAGMVAGLMFLGALFFISGFLLALNLYILPSHQIPSQIMGAPAPHRASPNALSAAHKPTPPYSPATAPQQYANVNGVAMVNPPHMPTARPAQPQPQPQIQSQNQGIYQQQQPAYQPQVSAPQPYSDPQYYAPQPNAPAPNQGYYGAPAQYAPPAYGPNYQQAPRP</sequence>
<organism evidence="3 4">
    <name type="scientific">Candidatus Finniella inopinata</name>
    <dbReference type="NCBI Taxonomy" id="1696036"/>
    <lineage>
        <taxon>Bacteria</taxon>
        <taxon>Pseudomonadati</taxon>
        <taxon>Pseudomonadota</taxon>
        <taxon>Alphaproteobacteria</taxon>
        <taxon>Holosporales</taxon>
        <taxon>Candidatus Paracaedibacteraceae</taxon>
        <taxon>Candidatus Finniella</taxon>
    </lineage>
</organism>
<keyword evidence="2" id="KW-0812">Transmembrane</keyword>
<name>A0A4Q7DKX4_9PROT</name>
<feature type="transmembrane region" description="Helical" evidence="2">
    <location>
        <begin position="120"/>
        <end position="150"/>
    </location>
</feature>
<proteinExistence type="predicted"/>
<feature type="region of interest" description="Disordered" evidence="1">
    <location>
        <begin position="162"/>
        <end position="286"/>
    </location>
</feature>
<comment type="caution">
    <text evidence="3">The sequence shown here is derived from an EMBL/GenBank/DDBJ whole genome shotgun (WGS) entry which is preliminary data.</text>
</comment>
<feature type="region of interest" description="Disordered" evidence="1">
    <location>
        <begin position="65"/>
        <end position="85"/>
    </location>
</feature>
<evidence type="ECO:0000256" key="2">
    <source>
        <dbReference type="SAM" id="Phobius"/>
    </source>
</evidence>
<accession>A0A4Q7DKX4</accession>
<keyword evidence="2" id="KW-0472">Membrane</keyword>
<gene>
    <name evidence="3" type="ORF">EQU50_01235</name>
</gene>
<dbReference type="EMBL" id="SCFB01000002">
    <property type="protein sequence ID" value="RZI46875.1"/>
    <property type="molecule type" value="Genomic_DNA"/>
</dbReference>
<reference evidence="3 4" key="1">
    <citation type="submission" date="2018-10" db="EMBL/GenBank/DDBJ databases">
        <title>An updated phylogeny of the Alphaproteobacteria reveals that the parasitic Rickettsiales and Holosporales have independent origins.</title>
        <authorList>
            <person name="Munoz-Gomez S.A."/>
            <person name="Hess S."/>
            <person name="Burger G."/>
            <person name="Lang B.F."/>
            <person name="Susko E."/>
            <person name="Slamovits C.H."/>
            <person name="Roger A.J."/>
        </authorList>
    </citation>
    <scope>NUCLEOTIDE SEQUENCE [LARGE SCALE GENOMIC DNA]</scope>
    <source>
        <strain evidence="3">HOLO01</strain>
    </source>
</reference>
<dbReference type="AlphaFoldDB" id="A0A4Q7DKX4"/>
<evidence type="ECO:0000256" key="1">
    <source>
        <dbReference type="SAM" id="MobiDB-lite"/>
    </source>
</evidence>
<feature type="compositionally biased region" description="Low complexity" evidence="1">
    <location>
        <begin position="218"/>
        <end position="286"/>
    </location>
</feature>
<dbReference type="Proteomes" id="UP000293550">
    <property type="component" value="Unassembled WGS sequence"/>
</dbReference>